<gene>
    <name evidence="8" type="ORF">PBS001_LOCUS8294</name>
</gene>
<dbReference type="PANTHER" id="PTHR13510:SF44">
    <property type="entry name" value="RABENOSYN-5"/>
    <property type="match status" value="1"/>
</dbReference>
<feature type="region of interest" description="Disordered" evidence="5">
    <location>
        <begin position="741"/>
        <end position="781"/>
    </location>
</feature>
<dbReference type="PROSITE" id="PS50178">
    <property type="entry name" value="ZF_FYVE"/>
    <property type="match status" value="1"/>
</dbReference>
<feature type="compositionally biased region" description="Polar residues" evidence="5">
    <location>
        <begin position="602"/>
        <end position="614"/>
    </location>
</feature>
<comment type="caution">
    <text evidence="8">The sequence shown here is derived from an EMBL/GenBank/DDBJ whole genome shotgun (WGS) entry which is preliminary data.</text>
</comment>
<feature type="compositionally biased region" description="Basic and acidic residues" evidence="5">
    <location>
        <begin position="579"/>
        <end position="598"/>
    </location>
</feature>
<evidence type="ECO:0000256" key="2">
    <source>
        <dbReference type="ARBA" id="ARBA00022771"/>
    </source>
</evidence>
<protein>
    <recommendedName>
        <fullName evidence="10">FYVE-type domain-containing protein</fullName>
    </recommendedName>
</protein>
<sequence>MRFDSLRTRSVSARRPVQGTERDTIRLHRGHSVMPEASTTPLSHTIMRRPMTRRQLFPSSSSDNTSEHSHSDSSVLPPIDELFPRSELDPRMKKHLVRVANGTSNALIKDTLMPDERGSVLWRPAQRPRGAPSNIHVLRGAARDVSEAKDATCVRAVSDDVHASIEEFALLFKLDSSREAADHLLLFNADLMQHSTLYTLVSPSGQQPRRYVGIKWALVASPSRFFRNRDFCYLECQKEFTDAKGRRGWVRSLHSLKMPCCPSLEKEHGIVRASIYRSGLTAVETDDPGVLSVTYTVELDLKGRMALELLQPGFLAQRVAALASVDKLLQQQRLSSSPLLGDLDIPTKKRMRGSCNLCFRQFVASGGLRDTLAAITNMSTRSTRYVCRKCGEGVCRRCSDDWWLDVPVVGRTKVRICTVCSAEAKQSHISAHTTRAGTCPIRLADKAPTTEVEGITHPNLLTAPPQRRSLSMLDRASDATSFFAQQEEIKRDLELRATELNQRVKVWDAMQVYDCDFSLQPDKQQPVQRQVSRKQRERKMEQRERKVEQPFSVILSSKLAVQEEVKEEPEAGRTPQHQQVRDDSSSMSERPSRQRRLDSCPSFMSSEVSSNQELSDTENDDITRVTVEAGAQLSLNYRDSSFSDYEEHTIDGLGEIRTTTDVTSWWQDQQQRSSVVGEEEQYGLGKTLVLIPSPRMSERDASVVEHEGKSKMCQRQGQAAPMASAEKQEMADMFNHWKQESTAEIQHRKHSNNSEQQRQLAEFEEQAQYQEEQVRRRQQSDFEEMAQYQEEQARRRRQSLGPPVLQPEYNNKCQLTASALQQIQQRQKELAHLHCNGLQPTENDPLVARAQSSVQISLDLQSTLAVKERYLQKQRQQQLDVAAEKQSRIYANEELGQSAGEDVELMESSQGEWVPINEARIKKANAMTGAFSKACSPRHGPGLCSTCGSREYMGQNGMVRPRCKCSANPASPTTSA</sequence>
<keyword evidence="2 4" id="KW-0863">Zinc-finger</keyword>
<dbReference type="InterPro" id="IPR002913">
    <property type="entry name" value="START_lipid-bd_dom"/>
</dbReference>
<evidence type="ECO:0000259" key="7">
    <source>
        <dbReference type="PROSITE" id="PS50848"/>
    </source>
</evidence>
<evidence type="ECO:0000256" key="1">
    <source>
        <dbReference type="ARBA" id="ARBA00022723"/>
    </source>
</evidence>
<evidence type="ECO:0000259" key="6">
    <source>
        <dbReference type="PROSITE" id="PS50178"/>
    </source>
</evidence>
<dbReference type="SUPFAM" id="SSF57903">
    <property type="entry name" value="FYVE/PHD zinc finger"/>
    <property type="match status" value="1"/>
</dbReference>
<evidence type="ECO:0000256" key="5">
    <source>
        <dbReference type="SAM" id="MobiDB-lite"/>
    </source>
</evidence>
<keyword evidence="9" id="KW-1185">Reference proteome</keyword>
<keyword evidence="3" id="KW-0862">Zinc</keyword>
<feature type="region of interest" description="Disordered" evidence="5">
    <location>
        <begin position="1"/>
        <end position="27"/>
    </location>
</feature>
<dbReference type="PANTHER" id="PTHR13510">
    <property type="entry name" value="FYVE-FINGER-CONTAINING RAB5 EFFECTOR PROTEIN RABENOSYN-5-RELATED"/>
    <property type="match status" value="1"/>
</dbReference>
<dbReference type="PROSITE" id="PS50848">
    <property type="entry name" value="START"/>
    <property type="match status" value="1"/>
</dbReference>
<feature type="compositionally biased region" description="Basic and acidic residues" evidence="5">
    <location>
        <begin position="562"/>
        <end position="571"/>
    </location>
</feature>
<dbReference type="InterPro" id="IPR013083">
    <property type="entry name" value="Znf_RING/FYVE/PHD"/>
</dbReference>
<proteinExistence type="predicted"/>
<dbReference type="EMBL" id="CAKLCB010000384">
    <property type="protein sequence ID" value="CAH0521853.1"/>
    <property type="molecule type" value="Genomic_DNA"/>
</dbReference>
<organism evidence="8 9">
    <name type="scientific">Peronospora belbahrii</name>
    <dbReference type="NCBI Taxonomy" id="622444"/>
    <lineage>
        <taxon>Eukaryota</taxon>
        <taxon>Sar</taxon>
        <taxon>Stramenopiles</taxon>
        <taxon>Oomycota</taxon>
        <taxon>Peronosporomycetes</taxon>
        <taxon>Peronosporales</taxon>
        <taxon>Peronosporaceae</taxon>
        <taxon>Peronospora</taxon>
    </lineage>
</organism>
<name>A0ABN8DAJ0_9STRA</name>
<dbReference type="Proteomes" id="UP001158986">
    <property type="component" value="Unassembled WGS sequence"/>
</dbReference>
<keyword evidence="1" id="KW-0479">Metal-binding</keyword>
<evidence type="ECO:0008006" key="10">
    <source>
        <dbReference type="Google" id="ProtNLM"/>
    </source>
</evidence>
<dbReference type="InterPro" id="IPR023393">
    <property type="entry name" value="START-like_dom_sf"/>
</dbReference>
<dbReference type="InterPro" id="IPR011011">
    <property type="entry name" value="Znf_FYVE_PHD"/>
</dbReference>
<dbReference type="CDD" id="cd00065">
    <property type="entry name" value="FYVE_like_SF"/>
    <property type="match status" value="1"/>
</dbReference>
<dbReference type="Gene3D" id="3.30.530.20">
    <property type="match status" value="1"/>
</dbReference>
<accession>A0ABN8DAJ0</accession>
<feature type="domain" description="START" evidence="7">
    <location>
        <begin position="229"/>
        <end position="319"/>
    </location>
</feature>
<evidence type="ECO:0000313" key="9">
    <source>
        <dbReference type="Proteomes" id="UP001158986"/>
    </source>
</evidence>
<dbReference type="InterPro" id="IPR017455">
    <property type="entry name" value="Znf_FYVE-rel"/>
</dbReference>
<feature type="domain" description="FYVE-type" evidence="6">
    <location>
        <begin position="349"/>
        <end position="425"/>
    </location>
</feature>
<evidence type="ECO:0000256" key="3">
    <source>
        <dbReference type="ARBA" id="ARBA00022833"/>
    </source>
</evidence>
<evidence type="ECO:0000256" key="4">
    <source>
        <dbReference type="PROSITE-ProRule" id="PRU00091"/>
    </source>
</evidence>
<evidence type="ECO:0000313" key="8">
    <source>
        <dbReference type="EMBL" id="CAH0521853.1"/>
    </source>
</evidence>
<feature type="compositionally biased region" description="Basic and acidic residues" evidence="5">
    <location>
        <begin position="538"/>
        <end position="548"/>
    </location>
</feature>
<feature type="region of interest" description="Disordered" evidence="5">
    <location>
        <begin position="562"/>
        <end position="621"/>
    </location>
</feature>
<feature type="region of interest" description="Disordered" evidence="5">
    <location>
        <begin position="522"/>
        <end position="548"/>
    </location>
</feature>
<feature type="region of interest" description="Disordered" evidence="5">
    <location>
        <begin position="56"/>
        <end position="82"/>
    </location>
</feature>
<dbReference type="InterPro" id="IPR052727">
    <property type="entry name" value="Rab4/Rab5_effector"/>
</dbReference>
<dbReference type="SUPFAM" id="SSF55961">
    <property type="entry name" value="Bet v1-like"/>
    <property type="match status" value="1"/>
</dbReference>
<reference evidence="8 9" key="1">
    <citation type="submission" date="2021-11" db="EMBL/GenBank/DDBJ databases">
        <authorList>
            <person name="Islam A."/>
            <person name="Islam S."/>
            <person name="Flora M.S."/>
            <person name="Rahman M."/>
            <person name="Ziaur R.M."/>
            <person name="Epstein J.H."/>
            <person name="Hassan M."/>
            <person name="Klassen M."/>
            <person name="Woodard K."/>
            <person name="Webb A."/>
            <person name="Webby R.J."/>
            <person name="El Zowalaty M.E."/>
        </authorList>
    </citation>
    <scope>NUCLEOTIDE SEQUENCE [LARGE SCALE GENOMIC DNA]</scope>
    <source>
        <strain evidence="8">Pbs1</strain>
    </source>
</reference>
<dbReference type="Gene3D" id="3.30.40.10">
    <property type="entry name" value="Zinc/RING finger domain, C3HC4 (zinc finger)"/>
    <property type="match status" value="1"/>
</dbReference>